<feature type="region of interest" description="Disordered" evidence="1">
    <location>
        <begin position="23"/>
        <end position="70"/>
    </location>
</feature>
<accession>A0A195FBQ7</accession>
<reference evidence="2 3" key="1">
    <citation type="submission" date="2016-03" db="EMBL/GenBank/DDBJ databases">
        <title>Trachymyrmex septentrionalis WGS genome.</title>
        <authorList>
            <person name="Nygaard S."/>
            <person name="Hu H."/>
            <person name="Boomsma J."/>
            <person name="Zhang G."/>
        </authorList>
    </citation>
    <scope>NUCLEOTIDE SEQUENCE [LARGE SCALE GENOMIC DNA]</scope>
    <source>
        <strain evidence="2">Tsep2-gDNA-1</strain>
        <tissue evidence="2">Whole body</tissue>
    </source>
</reference>
<evidence type="ECO:0000313" key="3">
    <source>
        <dbReference type="Proteomes" id="UP000078541"/>
    </source>
</evidence>
<sequence length="70" mass="8104">MLVAQDCQVGTLAIERERSEAEKKLGKEIRERRERDESADGELKLCARPPGQVPDERTQKRQPMLMIRLN</sequence>
<keyword evidence="3" id="KW-1185">Reference proteome</keyword>
<protein>
    <submittedName>
        <fullName evidence="2">Uncharacterized protein</fullName>
    </submittedName>
</protein>
<gene>
    <name evidence="2" type="ORF">ALC56_08042</name>
</gene>
<evidence type="ECO:0000313" key="2">
    <source>
        <dbReference type="EMBL" id="KYN37843.1"/>
    </source>
</evidence>
<dbReference type="EMBL" id="KQ981693">
    <property type="protein sequence ID" value="KYN37843.1"/>
    <property type="molecule type" value="Genomic_DNA"/>
</dbReference>
<proteinExistence type="predicted"/>
<evidence type="ECO:0000256" key="1">
    <source>
        <dbReference type="SAM" id="MobiDB-lite"/>
    </source>
</evidence>
<name>A0A195FBQ7_9HYME</name>
<feature type="compositionally biased region" description="Basic and acidic residues" evidence="1">
    <location>
        <begin position="23"/>
        <end position="45"/>
    </location>
</feature>
<organism evidence="2 3">
    <name type="scientific">Trachymyrmex septentrionalis</name>
    <dbReference type="NCBI Taxonomy" id="34720"/>
    <lineage>
        <taxon>Eukaryota</taxon>
        <taxon>Metazoa</taxon>
        <taxon>Ecdysozoa</taxon>
        <taxon>Arthropoda</taxon>
        <taxon>Hexapoda</taxon>
        <taxon>Insecta</taxon>
        <taxon>Pterygota</taxon>
        <taxon>Neoptera</taxon>
        <taxon>Endopterygota</taxon>
        <taxon>Hymenoptera</taxon>
        <taxon>Apocrita</taxon>
        <taxon>Aculeata</taxon>
        <taxon>Formicoidea</taxon>
        <taxon>Formicidae</taxon>
        <taxon>Myrmicinae</taxon>
        <taxon>Trachymyrmex</taxon>
    </lineage>
</organism>
<dbReference type="AlphaFoldDB" id="A0A195FBQ7"/>
<dbReference type="Proteomes" id="UP000078541">
    <property type="component" value="Unassembled WGS sequence"/>
</dbReference>